<evidence type="ECO:0000313" key="2">
    <source>
        <dbReference type="Proteomes" id="UP001457282"/>
    </source>
</evidence>
<proteinExistence type="predicted"/>
<protein>
    <recommendedName>
        <fullName evidence="3">Endonuclease/exonuclease/phosphatase domain-containing protein</fullName>
    </recommendedName>
</protein>
<reference evidence="1 2" key="1">
    <citation type="journal article" date="2023" name="G3 (Bethesda)">
        <title>A chromosome-length genome assembly and annotation of blackberry (Rubus argutus, cv. 'Hillquist').</title>
        <authorList>
            <person name="Bruna T."/>
            <person name="Aryal R."/>
            <person name="Dudchenko O."/>
            <person name="Sargent D.J."/>
            <person name="Mead D."/>
            <person name="Buti M."/>
            <person name="Cavallini A."/>
            <person name="Hytonen T."/>
            <person name="Andres J."/>
            <person name="Pham M."/>
            <person name="Weisz D."/>
            <person name="Mascagni F."/>
            <person name="Usai G."/>
            <person name="Natali L."/>
            <person name="Bassil N."/>
            <person name="Fernandez G.E."/>
            <person name="Lomsadze A."/>
            <person name="Armour M."/>
            <person name="Olukolu B."/>
            <person name="Poorten T."/>
            <person name="Britton C."/>
            <person name="Davik J."/>
            <person name="Ashrafi H."/>
            <person name="Aiden E.L."/>
            <person name="Borodovsky M."/>
            <person name="Worthington M."/>
        </authorList>
    </citation>
    <scope>NUCLEOTIDE SEQUENCE [LARGE SCALE GENOMIC DNA]</scope>
    <source>
        <strain evidence="1">PI 553951</strain>
    </source>
</reference>
<dbReference type="EMBL" id="JBEDUW010000005">
    <property type="protein sequence ID" value="KAK9929872.1"/>
    <property type="molecule type" value="Genomic_DNA"/>
</dbReference>
<dbReference type="InterPro" id="IPR036691">
    <property type="entry name" value="Endo/exonu/phosph_ase_sf"/>
</dbReference>
<evidence type="ECO:0000313" key="1">
    <source>
        <dbReference type="EMBL" id="KAK9929872.1"/>
    </source>
</evidence>
<name>A0AAW1WYW8_RUBAR</name>
<accession>A0AAW1WYW8</accession>
<organism evidence="1 2">
    <name type="scientific">Rubus argutus</name>
    <name type="common">Southern blackberry</name>
    <dbReference type="NCBI Taxonomy" id="59490"/>
    <lineage>
        <taxon>Eukaryota</taxon>
        <taxon>Viridiplantae</taxon>
        <taxon>Streptophyta</taxon>
        <taxon>Embryophyta</taxon>
        <taxon>Tracheophyta</taxon>
        <taxon>Spermatophyta</taxon>
        <taxon>Magnoliopsida</taxon>
        <taxon>eudicotyledons</taxon>
        <taxon>Gunneridae</taxon>
        <taxon>Pentapetalae</taxon>
        <taxon>rosids</taxon>
        <taxon>fabids</taxon>
        <taxon>Rosales</taxon>
        <taxon>Rosaceae</taxon>
        <taxon>Rosoideae</taxon>
        <taxon>Rosoideae incertae sedis</taxon>
        <taxon>Rubus</taxon>
    </lineage>
</organism>
<dbReference type="Proteomes" id="UP001457282">
    <property type="component" value="Unassembled WGS sequence"/>
</dbReference>
<keyword evidence="2" id="KW-1185">Reference proteome</keyword>
<dbReference type="Gene3D" id="3.60.10.10">
    <property type="entry name" value="Endonuclease/exonuclease/phosphatase"/>
    <property type="match status" value="1"/>
</dbReference>
<comment type="caution">
    <text evidence="1">The sequence shown here is derived from an EMBL/GenBank/DDBJ whole genome shotgun (WGS) entry which is preliminary data.</text>
</comment>
<sequence>MAPQSMLIGGVFGLDWKNDKPWVCAGDFNEFLWQDEKQGETPCALNRRSFLRDFMDANSLIDPSFKGHRFTWIQRREDTIKIQERLDRFLFNMAGLRPGLTLVFFNFHDPSAGSDHCPVILNLNPILKKGIKSFRFESFWVYDPECANIVQEGWEAELHEENSLQW</sequence>
<evidence type="ECO:0008006" key="3">
    <source>
        <dbReference type="Google" id="ProtNLM"/>
    </source>
</evidence>
<gene>
    <name evidence="1" type="ORF">M0R45_026945</name>
</gene>
<dbReference type="PANTHER" id="PTHR33710">
    <property type="entry name" value="BNAC02G09200D PROTEIN"/>
    <property type="match status" value="1"/>
</dbReference>
<dbReference type="AlphaFoldDB" id="A0AAW1WYW8"/>
<dbReference type="PANTHER" id="PTHR33710:SF86">
    <property type="entry name" value="VIRAL MOVEMENT PROTEIN"/>
    <property type="match status" value="1"/>
</dbReference>
<dbReference type="SUPFAM" id="SSF56219">
    <property type="entry name" value="DNase I-like"/>
    <property type="match status" value="1"/>
</dbReference>